<reference evidence="2 3" key="1">
    <citation type="submission" date="2024-01" db="EMBL/GenBank/DDBJ databases">
        <title>A telomere-to-telomere, gap-free genome of sweet tea (Lithocarpus litseifolius).</title>
        <authorList>
            <person name="Zhou J."/>
        </authorList>
    </citation>
    <scope>NUCLEOTIDE SEQUENCE [LARGE SCALE GENOMIC DNA]</scope>
    <source>
        <strain evidence="2">Zhou-2022a</strain>
        <tissue evidence="2">Leaf</tissue>
    </source>
</reference>
<comment type="caution">
    <text evidence="2">The sequence shown here is derived from an EMBL/GenBank/DDBJ whole genome shotgun (WGS) entry which is preliminary data.</text>
</comment>
<feature type="domain" description="Reverse transcriptase zinc-binding" evidence="1">
    <location>
        <begin position="6"/>
        <end position="100"/>
    </location>
</feature>
<proteinExistence type="predicted"/>
<sequence length="148" mass="17166">MANGKFTVKSAYHLAVRISSLENRGSASDCSLMRRFWRSLWRLPIPHKVRHFAWRACREALPTKVNLKKRKVLTNDSCEWCKVKLETAGYALWGCPKAQEMLLAKNVNLDCVSRLVMVARKLWHSRNEWRLNGVMKSGKQLVFGAMQY</sequence>
<evidence type="ECO:0000259" key="1">
    <source>
        <dbReference type="Pfam" id="PF13966"/>
    </source>
</evidence>
<dbReference type="Pfam" id="PF13966">
    <property type="entry name" value="zf-RVT"/>
    <property type="match status" value="1"/>
</dbReference>
<evidence type="ECO:0000313" key="2">
    <source>
        <dbReference type="EMBL" id="KAK9993760.1"/>
    </source>
</evidence>
<dbReference type="Proteomes" id="UP001459277">
    <property type="component" value="Unassembled WGS sequence"/>
</dbReference>
<protein>
    <recommendedName>
        <fullName evidence="1">Reverse transcriptase zinc-binding domain-containing protein</fullName>
    </recommendedName>
</protein>
<organism evidence="2 3">
    <name type="scientific">Lithocarpus litseifolius</name>
    <dbReference type="NCBI Taxonomy" id="425828"/>
    <lineage>
        <taxon>Eukaryota</taxon>
        <taxon>Viridiplantae</taxon>
        <taxon>Streptophyta</taxon>
        <taxon>Embryophyta</taxon>
        <taxon>Tracheophyta</taxon>
        <taxon>Spermatophyta</taxon>
        <taxon>Magnoliopsida</taxon>
        <taxon>eudicotyledons</taxon>
        <taxon>Gunneridae</taxon>
        <taxon>Pentapetalae</taxon>
        <taxon>rosids</taxon>
        <taxon>fabids</taxon>
        <taxon>Fagales</taxon>
        <taxon>Fagaceae</taxon>
        <taxon>Lithocarpus</taxon>
    </lineage>
</organism>
<gene>
    <name evidence="2" type="ORF">SO802_023463</name>
</gene>
<name>A0AAW2C9R6_9ROSI</name>
<accession>A0AAW2C9R6</accession>
<keyword evidence="3" id="KW-1185">Reference proteome</keyword>
<dbReference type="InterPro" id="IPR026960">
    <property type="entry name" value="RVT-Znf"/>
</dbReference>
<dbReference type="AlphaFoldDB" id="A0AAW2C9R6"/>
<dbReference type="EMBL" id="JAZDWU010000008">
    <property type="protein sequence ID" value="KAK9993760.1"/>
    <property type="molecule type" value="Genomic_DNA"/>
</dbReference>
<evidence type="ECO:0000313" key="3">
    <source>
        <dbReference type="Proteomes" id="UP001459277"/>
    </source>
</evidence>